<evidence type="ECO:0000256" key="1">
    <source>
        <dbReference type="ARBA" id="ARBA00011074"/>
    </source>
</evidence>
<feature type="region of interest" description="Disordered" evidence="2">
    <location>
        <begin position="1"/>
        <end position="174"/>
    </location>
</feature>
<dbReference type="PANTHER" id="PTHR12473:SF8">
    <property type="entry name" value="UBIQUITIN CARBOXYL-TERMINAL HYDROLASE MINDY-4-RELATED"/>
    <property type="match status" value="1"/>
</dbReference>
<sequence>MSSDNPELPSGETPPRGESDGKRLGGGGAGAGAKPLTPQELREQRLARLGGTSPTQKAPPKKPPPTPPSTSTTTSTSTSTSPASVSVSRTEKASPAEKKKMLKSPPTPTNATASPPKNKSSSTASANPSPAKPSTTKKPSSSPVPKAAASIVEDDGKETESTGTRTPTRSNVGKTFVPVDAGELAAQEAEDLQTAIALSMGISLPPSTRTRATMDSSLEMVDPLPASIPDGKPSSTPISHDLLATAAMLVATAPETALASTLASTSTAPSTPMQIEEEDNDVVMKNGDKKPAAVETKPIAVAPAAKPISPSRIVRSDPQHFSGRVRSWYNTAAPFNVLDFHDCMWDKDATTENDQKRWLAQGIKFKAEHDDANTSSTRTAAGTLTATNEETDTSSLLAAIISGPGVWCLTQQHGGPCGVLASIQAELLAILLFGPRTVHPLSMISIDFPTSLSTEFTKASPDMSRSKLRQALALSMGIILARASLKISAHLQDDTNTKNGKNENTDGKGNDNNPTFLLRPEPTVTLVLPKNELWDTTSGLEWEHLGPWVCRDGGGGLSEHLLTYTVSLNKHPWTGDGDSSLFGNTAVKRQKHNCDIDMDQSFRELAHATAQFLLETNSLNWFQRPGGVLLMVMSVAASRGIPKLQGDMDDLTAKLTATFGHCSQELINLLLTGQAVSNVFDGSRLLSGELTCRGIQSQPAIGYLTQLEASRHVEVGGFYKTPRFPIWVIGSTSHFTIMFGDGSALKESASDALLEKVRRAFKTMEGNAEENGFIVTGQLRDFLKSVGLSSLSDHEEQMLAFYMDRYGAGIILWDDLWKITSRVLTGASIESILVESILDEANKTNNNNKIITNIAILSGNSNQAAVGAATDPPLSDEELARKLQAEWNGIESMSLAEPSANVDSISMSSTACLGNPRTASTEKFGHTFQLYHYNGLRGGNFKAFRVTRLSADEAIGASVSLGNHNQASHVGGSGGELDSVLRTKWPGCKINWISGSAPSIN</sequence>
<dbReference type="GO" id="GO:0004843">
    <property type="term" value="F:cysteine-type deubiquitinase activity"/>
    <property type="evidence" value="ECO:0007669"/>
    <property type="project" value="UniProtKB-EC"/>
</dbReference>
<evidence type="ECO:0000313" key="4">
    <source>
        <dbReference type="EMBL" id="CAE0713593.1"/>
    </source>
</evidence>
<dbReference type="Pfam" id="PF13898">
    <property type="entry name" value="MINDY-3_4_CD"/>
    <property type="match status" value="1"/>
</dbReference>
<evidence type="ECO:0000259" key="3">
    <source>
        <dbReference type="SMART" id="SM01174"/>
    </source>
</evidence>
<dbReference type="InterPro" id="IPR025257">
    <property type="entry name" value="MINDY-3/4_CD"/>
</dbReference>
<organism evidence="4">
    <name type="scientific">Pseudo-nitzschia australis</name>
    <dbReference type="NCBI Taxonomy" id="44445"/>
    <lineage>
        <taxon>Eukaryota</taxon>
        <taxon>Sar</taxon>
        <taxon>Stramenopiles</taxon>
        <taxon>Ochrophyta</taxon>
        <taxon>Bacillariophyta</taxon>
        <taxon>Bacillariophyceae</taxon>
        <taxon>Bacillariophycidae</taxon>
        <taxon>Bacillariales</taxon>
        <taxon>Bacillariaceae</taxon>
        <taxon>Pseudo-nitzschia</taxon>
    </lineage>
</organism>
<dbReference type="GO" id="GO:1990380">
    <property type="term" value="F:K48-linked deubiquitinase activity"/>
    <property type="evidence" value="ECO:0007669"/>
    <property type="project" value="InterPro"/>
</dbReference>
<dbReference type="GO" id="GO:0006508">
    <property type="term" value="P:proteolysis"/>
    <property type="evidence" value="ECO:0007669"/>
    <property type="project" value="UniProtKB-KW"/>
</dbReference>
<feature type="region of interest" description="Disordered" evidence="2">
    <location>
        <begin position="492"/>
        <end position="516"/>
    </location>
</feature>
<feature type="compositionally biased region" description="Low complexity" evidence="2">
    <location>
        <begin position="109"/>
        <end position="150"/>
    </location>
</feature>
<feature type="compositionally biased region" description="Polar residues" evidence="2">
    <location>
        <begin position="161"/>
        <end position="173"/>
    </location>
</feature>
<dbReference type="PANTHER" id="PTHR12473">
    <property type="entry name" value="UBIQUITIN CARBOXYL-TERMINAL HYDROLASE MINDY-4-RELATED"/>
    <property type="match status" value="1"/>
</dbReference>
<comment type="similarity">
    <text evidence="1">Belongs to the MINDY deubiquitinase family. FAM188 subfamily.</text>
</comment>
<dbReference type="EMBL" id="HBIX01008213">
    <property type="protein sequence ID" value="CAE0713593.1"/>
    <property type="molecule type" value="Transcribed_RNA"/>
</dbReference>
<name>A0A7S4AF53_9STRA</name>
<feature type="compositionally biased region" description="Basic and acidic residues" evidence="2">
    <location>
        <begin position="89"/>
        <end position="99"/>
    </location>
</feature>
<dbReference type="GO" id="GO:0071108">
    <property type="term" value="P:protein K48-linked deubiquitination"/>
    <property type="evidence" value="ECO:0007669"/>
    <property type="project" value="InterPro"/>
</dbReference>
<dbReference type="SMART" id="SM01174">
    <property type="entry name" value="DUF4205"/>
    <property type="match status" value="1"/>
</dbReference>
<feature type="compositionally biased region" description="Low complexity" evidence="2">
    <location>
        <begin position="69"/>
        <end position="88"/>
    </location>
</feature>
<evidence type="ECO:0000256" key="2">
    <source>
        <dbReference type="SAM" id="MobiDB-lite"/>
    </source>
</evidence>
<dbReference type="InterPro" id="IPR039785">
    <property type="entry name" value="MINY3/4"/>
</dbReference>
<feature type="domain" description="Deubiquitinating enzyme MINDY-3/4 conserved" evidence="3">
    <location>
        <begin position="398"/>
        <end position="815"/>
    </location>
</feature>
<gene>
    <name evidence="4" type="ORF">PAUS00366_LOCUS6345</name>
</gene>
<proteinExistence type="inferred from homology"/>
<protein>
    <recommendedName>
        <fullName evidence="3">Deubiquitinating enzyme MINDY-3/4 conserved domain-containing protein</fullName>
    </recommendedName>
</protein>
<feature type="compositionally biased region" description="Basic and acidic residues" evidence="2">
    <location>
        <begin position="492"/>
        <end position="509"/>
    </location>
</feature>
<dbReference type="AlphaFoldDB" id="A0A7S4AF53"/>
<reference evidence="4" key="1">
    <citation type="submission" date="2021-01" db="EMBL/GenBank/DDBJ databases">
        <authorList>
            <person name="Corre E."/>
            <person name="Pelletier E."/>
            <person name="Niang G."/>
            <person name="Scheremetjew M."/>
            <person name="Finn R."/>
            <person name="Kale V."/>
            <person name="Holt S."/>
            <person name="Cochrane G."/>
            <person name="Meng A."/>
            <person name="Brown T."/>
            <person name="Cohen L."/>
        </authorList>
    </citation>
    <scope>NUCLEOTIDE SEQUENCE</scope>
    <source>
        <strain evidence="4">10249 10 AB</strain>
    </source>
</reference>
<accession>A0A7S4AF53</accession>